<dbReference type="PANTHER" id="PTHR33393:SF13">
    <property type="entry name" value="PGA BIOSYNTHESIS PROTEIN CAPA"/>
    <property type="match status" value="1"/>
</dbReference>
<gene>
    <name evidence="3" type="ORF">N781_14675</name>
</gene>
<dbReference type="Pfam" id="PF09587">
    <property type="entry name" value="PGA_cap"/>
    <property type="match status" value="1"/>
</dbReference>
<evidence type="ECO:0000256" key="1">
    <source>
        <dbReference type="ARBA" id="ARBA00005662"/>
    </source>
</evidence>
<dbReference type="InterPro" id="IPR029052">
    <property type="entry name" value="Metallo-depent_PP-like"/>
</dbReference>
<organism evidence="3 4">
    <name type="scientific">Pontibacillus halophilus JSM 076056 = DSM 19796</name>
    <dbReference type="NCBI Taxonomy" id="1385510"/>
    <lineage>
        <taxon>Bacteria</taxon>
        <taxon>Bacillati</taxon>
        <taxon>Bacillota</taxon>
        <taxon>Bacilli</taxon>
        <taxon>Bacillales</taxon>
        <taxon>Bacillaceae</taxon>
        <taxon>Pontibacillus</taxon>
    </lineage>
</organism>
<dbReference type="RefSeq" id="WP_051239796.1">
    <property type="nucleotide sequence ID" value="NZ_AULI01000007.1"/>
</dbReference>
<accession>A0A0A5GN53</accession>
<dbReference type="AlphaFoldDB" id="A0A0A5GN53"/>
<name>A0A0A5GN53_9BACI</name>
<proteinExistence type="inferred from homology"/>
<dbReference type="Gene3D" id="3.60.21.10">
    <property type="match status" value="1"/>
</dbReference>
<reference evidence="3 4" key="1">
    <citation type="submission" date="2013-08" db="EMBL/GenBank/DDBJ databases">
        <authorList>
            <person name="Huang J."/>
            <person name="Wang G."/>
        </authorList>
    </citation>
    <scope>NUCLEOTIDE SEQUENCE [LARGE SCALE GENOMIC DNA]</scope>
    <source>
        <strain evidence="3 4">JSM 076056</strain>
    </source>
</reference>
<comment type="similarity">
    <text evidence="1">Belongs to the CapA family.</text>
</comment>
<dbReference type="CDD" id="cd07381">
    <property type="entry name" value="MPP_CapA"/>
    <property type="match status" value="1"/>
</dbReference>
<dbReference type="InterPro" id="IPR052169">
    <property type="entry name" value="CW_Biosynth-Accessory"/>
</dbReference>
<dbReference type="SUPFAM" id="SSF56300">
    <property type="entry name" value="Metallo-dependent phosphatases"/>
    <property type="match status" value="1"/>
</dbReference>
<protein>
    <submittedName>
        <fullName evidence="3">Capsule biosynthesis protein</fullName>
    </submittedName>
</protein>
<dbReference type="SMART" id="SM00854">
    <property type="entry name" value="PGA_cap"/>
    <property type="match status" value="1"/>
</dbReference>
<comment type="caution">
    <text evidence="3">The sequence shown here is derived from an EMBL/GenBank/DDBJ whole genome shotgun (WGS) entry which is preliminary data.</text>
</comment>
<dbReference type="OrthoDB" id="9810906at2"/>
<evidence type="ECO:0000313" key="4">
    <source>
        <dbReference type="Proteomes" id="UP000030528"/>
    </source>
</evidence>
<feature type="domain" description="Capsule synthesis protein CapA" evidence="2">
    <location>
        <begin position="33"/>
        <end position="271"/>
    </location>
</feature>
<dbReference type="EMBL" id="AVPE01000005">
    <property type="protein sequence ID" value="KGX92575.1"/>
    <property type="molecule type" value="Genomic_DNA"/>
</dbReference>
<sequence>MIVSFWIVLQALFPALHPEEVAMVVHESNEPVTLSFAGDVIAEQSTAFTIESNPAQPFTYVAPYFERSHYSVVNLETPVTHRGTAFPKIYNFRASPKLLDGLQHSGVDLVSLANNHTLDYGEIGLKDTLDQLTQKNLAYMGAGVNESAAYKEHIVTLKGRRIAFLAFSHVLPSVSWYAERNQPGIASGYQLDRAAERVRAVQEQNDYVIVYYHWGEERAVHFNERQQNIAHTLIDEGADAVIGAHPHVLQGFEYYKGKPIAYSLGNFLFPDYVEGRTAETGILTLTLEGNEIRSSFTPFVIQDDVIHPLSNSETMNQCIWLETLSEHIDLSQDGESCLIQQERNGS</sequence>
<evidence type="ECO:0000313" key="3">
    <source>
        <dbReference type="EMBL" id="KGX92575.1"/>
    </source>
</evidence>
<dbReference type="InterPro" id="IPR019079">
    <property type="entry name" value="Capsule_synth_CapA"/>
</dbReference>
<keyword evidence="4" id="KW-1185">Reference proteome</keyword>
<dbReference type="Proteomes" id="UP000030528">
    <property type="component" value="Unassembled WGS sequence"/>
</dbReference>
<dbReference type="eggNOG" id="COG2843">
    <property type="taxonomic scope" value="Bacteria"/>
</dbReference>
<dbReference type="PANTHER" id="PTHR33393">
    <property type="entry name" value="POLYGLUTAMINE SYNTHESIS ACCESSORY PROTEIN RV0574C-RELATED"/>
    <property type="match status" value="1"/>
</dbReference>
<dbReference type="STRING" id="1385510.GCA_000425205_01918"/>
<evidence type="ECO:0000259" key="2">
    <source>
        <dbReference type="SMART" id="SM00854"/>
    </source>
</evidence>